<sequence>MNTSQLSHRLERVASYAAGFNVLADIGSDHAYLPCYLCLNDYSLKAIAGEINEGPYQSAWKQVRLSQLEHQIDVRKGSGLNVLHQGEEVDVITVAGMGGPLIASILDEGKDKLIKVKRLVLQPNVASHAVRKWLMDHQYRIVAEDILEEDEKIYEIIVAEPSVATVSYTETELWLGPLLKQHQTSVFKKKWEHEKTSWKRVLKQLQLGNKSIELEQKQADLNRKIAMVEEALL</sequence>
<evidence type="ECO:0000313" key="2">
    <source>
        <dbReference type="Proteomes" id="UP001341820"/>
    </source>
</evidence>
<dbReference type="RefSeq" id="WP_035399032.1">
    <property type="nucleotide sequence ID" value="NZ_JAROAS010000010.1"/>
</dbReference>
<proteinExistence type="predicted"/>
<keyword evidence="2" id="KW-1185">Reference proteome</keyword>
<dbReference type="EMBL" id="JAROAS010000010">
    <property type="protein sequence ID" value="MED4127899.1"/>
    <property type="molecule type" value="Genomic_DNA"/>
</dbReference>
<dbReference type="Gene3D" id="3.40.50.150">
    <property type="entry name" value="Vaccinia Virus protein VP39"/>
    <property type="match status" value="1"/>
</dbReference>
<protein>
    <submittedName>
        <fullName evidence="1">tRNA (Adenine(22)-N(1))-methyltransferase TrmK</fullName>
    </submittedName>
</protein>
<reference evidence="1 2" key="1">
    <citation type="submission" date="2023-03" db="EMBL/GenBank/DDBJ databases">
        <title>Bacillus Genome Sequencing.</title>
        <authorList>
            <person name="Dunlap C."/>
        </authorList>
    </citation>
    <scope>NUCLEOTIDE SEQUENCE [LARGE SCALE GENOMIC DNA]</scope>
    <source>
        <strain evidence="1 2">B-4107</strain>
    </source>
</reference>
<dbReference type="SUPFAM" id="SSF53335">
    <property type="entry name" value="S-adenosyl-L-methionine-dependent methyltransferases"/>
    <property type="match status" value="1"/>
</dbReference>
<dbReference type="PIRSF" id="PIRSF018637">
    <property type="entry name" value="TrmK"/>
    <property type="match status" value="1"/>
</dbReference>
<gene>
    <name evidence="1" type="ORF">P5F74_07100</name>
</gene>
<dbReference type="Gene3D" id="1.10.287.1890">
    <property type="match status" value="1"/>
</dbReference>
<dbReference type="InterPro" id="IPR006901">
    <property type="entry name" value="TrmK"/>
</dbReference>
<organism evidence="1 2">
    <name type="scientific">Shouchella miscanthi</name>
    <dbReference type="NCBI Taxonomy" id="2598861"/>
    <lineage>
        <taxon>Bacteria</taxon>
        <taxon>Bacillati</taxon>
        <taxon>Bacillota</taxon>
        <taxon>Bacilli</taxon>
        <taxon>Bacillales</taxon>
        <taxon>Bacillaceae</taxon>
        <taxon>Shouchella</taxon>
    </lineage>
</organism>
<dbReference type="InterPro" id="IPR029063">
    <property type="entry name" value="SAM-dependent_MTases_sf"/>
</dbReference>
<name>A0ABU6NJH4_9BACI</name>
<dbReference type="Proteomes" id="UP001341820">
    <property type="component" value="Unassembled WGS sequence"/>
</dbReference>
<dbReference type="PANTHER" id="PTHR38451">
    <property type="entry name" value="TRNA (ADENINE(22)-N(1))-METHYLTRANSFERASE"/>
    <property type="match status" value="1"/>
</dbReference>
<dbReference type="PANTHER" id="PTHR38451:SF1">
    <property type="entry name" value="TRNA (ADENINE(22)-N(1))-METHYLTRANSFERASE"/>
    <property type="match status" value="1"/>
</dbReference>
<evidence type="ECO:0000313" key="1">
    <source>
        <dbReference type="EMBL" id="MED4127899.1"/>
    </source>
</evidence>
<dbReference type="Pfam" id="PF04816">
    <property type="entry name" value="TrmK"/>
    <property type="match status" value="1"/>
</dbReference>
<comment type="caution">
    <text evidence="1">The sequence shown here is derived from an EMBL/GenBank/DDBJ whole genome shotgun (WGS) entry which is preliminary data.</text>
</comment>
<accession>A0ABU6NJH4</accession>